<keyword evidence="1 2" id="KW-0238">DNA-binding</keyword>
<dbReference type="EMBL" id="JAATJL010000001">
    <property type="protein sequence ID" value="NJC22344.1"/>
    <property type="molecule type" value="Genomic_DNA"/>
</dbReference>
<dbReference type="AlphaFoldDB" id="A0A846RPN7"/>
<organism evidence="5 6">
    <name type="scientific">Arthrobacter pigmenti</name>
    <dbReference type="NCBI Taxonomy" id="271432"/>
    <lineage>
        <taxon>Bacteria</taxon>
        <taxon>Bacillati</taxon>
        <taxon>Actinomycetota</taxon>
        <taxon>Actinomycetes</taxon>
        <taxon>Micrococcales</taxon>
        <taxon>Micrococcaceae</taxon>
        <taxon>Arthrobacter</taxon>
    </lineage>
</organism>
<keyword evidence="6" id="KW-1185">Reference proteome</keyword>
<feature type="domain" description="HTH tetR-type" evidence="4">
    <location>
        <begin position="38"/>
        <end position="97"/>
    </location>
</feature>
<dbReference type="SUPFAM" id="SSF46689">
    <property type="entry name" value="Homeodomain-like"/>
    <property type="match status" value="1"/>
</dbReference>
<protein>
    <submittedName>
        <fullName evidence="5">AcrR family transcriptional regulator</fullName>
    </submittedName>
</protein>
<dbReference type="SUPFAM" id="SSF48498">
    <property type="entry name" value="Tetracyclin repressor-like, C-terminal domain"/>
    <property type="match status" value="1"/>
</dbReference>
<gene>
    <name evidence="5" type="ORF">BJ994_001420</name>
</gene>
<accession>A0A846RPN7</accession>
<evidence type="ECO:0000256" key="1">
    <source>
        <dbReference type="ARBA" id="ARBA00023125"/>
    </source>
</evidence>
<dbReference type="PANTHER" id="PTHR30055:SF226">
    <property type="entry name" value="HTH-TYPE TRANSCRIPTIONAL REGULATOR PKSA"/>
    <property type="match status" value="1"/>
</dbReference>
<feature type="DNA-binding region" description="H-T-H motif" evidence="2">
    <location>
        <begin position="60"/>
        <end position="79"/>
    </location>
</feature>
<dbReference type="Pfam" id="PF19344">
    <property type="entry name" value="TetR_C_32"/>
    <property type="match status" value="1"/>
</dbReference>
<sequence length="254" mass="27470">MNRPLIARNRDASPNAGGNPAPEKSADGRSSRWEKHRENRRHALIKTARKAVHRIGPGASMEDIASAADTSKSVFYRYFGDKAGLQRAMGEVVVRQMQEQLFDAARKATTPREGLHAMVSAYLQMAGTSPNVYVFVTQPNQEGVAPSLEGSATLSSFFDAVSTMLARPLEEYLRHSPPGSAKTRTLTLWPRAAIGMVRAAGEQWLSTPHGEHRPTEADLADALTGWLLDGIATSIPHASHALAPGAAQHSKDQS</sequence>
<name>A0A846RPN7_9MICC</name>
<evidence type="ECO:0000313" key="6">
    <source>
        <dbReference type="Proteomes" id="UP000547458"/>
    </source>
</evidence>
<evidence type="ECO:0000259" key="4">
    <source>
        <dbReference type="PROSITE" id="PS50977"/>
    </source>
</evidence>
<dbReference type="PANTHER" id="PTHR30055">
    <property type="entry name" value="HTH-TYPE TRANSCRIPTIONAL REGULATOR RUTR"/>
    <property type="match status" value="1"/>
</dbReference>
<dbReference type="PROSITE" id="PS50977">
    <property type="entry name" value="HTH_TETR_2"/>
    <property type="match status" value="1"/>
</dbReference>
<dbReference type="Proteomes" id="UP000547458">
    <property type="component" value="Unassembled WGS sequence"/>
</dbReference>
<dbReference type="GO" id="GO:0000976">
    <property type="term" value="F:transcription cis-regulatory region binding"/>
    <property type="evidence" value="ECO:0007669"/>
    <property type="project" value="TreeGrafter"/>
</dbReference>
<comment type="caution">
    <text evidence="5">The sequence shown here is derived from an EMBL/GenBank/DDBJ whole genome shotgun (WGS) entry which is preliminary data.</text>
</comment>
<evidence type="ECO:0000313" key="5">
    <source>
        <dbReference type="EMBL" id="NJC22344.1"/>
    </source>
</evidence>
<feature type="region of interest" description="Disordered" evidence="3">
    <location>
        <begin position="1"/>
        <end position="36"/>
    </location>
</feature>
<proteinExistence type="predicted"/>
<dbReference type="Gene3D" id="1.10.357.10">
    <property type="entry name" value="Tetracycline Repressor, domain 2"/>
    <property type="match status" value="1"/>
</dbReference>
<evidence type="ECO:0000256" key="2">
    <source>
        <dbReference type="PROSITE-ProRule" id="PRU00335"/>
    </source>
</evidence>
<dbReference type="InterPro" id="IPR036271">
    <property type="entry name" value="Tet_transcr_reg_TetR-rel_C_sf"/>
</dbReference>
<dbReference type="InterPro" id="IPR001647">
    <property type="entry name" value="HTH_TetR"/>
</dbReference>
<evidence type="ECO:0000256" key="3">
    <source>
        <dbReference type="SAM" id="MobiDB-lite"/>
    </source>
</evidence>
<reference evidence="5 6" key="1">
    <citation type="submission" date="2020-03" db="EMBL/GenBank/DDBJ databases">
        <title>Sequencing the genomes of 1000 actinobacteria strains.</title>
        <authorList>
            <person name="Klenk H.-P."/>
        </authorList>
    </citation>
    <scope>NUCLEOTIDE SEQUENCE [LARGE SCALE GENOMIC DNA]</scope>
    <source>
        <strain evidence="5 6">DSM 16403</strain>
    </source>
</reference>
<dbReference type="Pfam" id="PF00440">
    <property type="entry name" value="TetR_N"/>
    <property type="match status" value="1"/>
</dbReference>
<dbReference type="GO" id="GO:0003700">
    <property type="term" value="F:DNA-binding transcription factor activity"/>
    <property type="evidence" value="ECO:0007669"/>
    <property type="project" value="TreeGrafter"/>
</dbReference>
<feature type="compositionally biased region" description="Basic and acidic residues" evidence="3">
    <location>
        <begin position="24"/>
        <end position="36"/>
    </location>
</feature>
<dbReference type="InterPro" id="IPR009057">
    <property type="entry name" value="Homeodomain-like_sf"/>
</dbReference>
<dbReference type="RefSeq" id="WP_342450314.1">
    <property type="nucleotide sequence ID" value="NZ_JAATJL010000001.1"/>
</dbReference>
<dbReference type="InterPro" id="IPR045823">
    <property type="entry name" value="TetR_C_32"/>
</dbReference>
<dbReference type="InterPro" id="IPR050109">
    <property type="entry name" value="HTH-type_TetR-like_transc_reg"/>
</dbReference>